<organism evidence="1 2">
    <name type="scientific">Dyadobacter fermentans (strain ATCC 700827 / DSM 18053 / CIP 107007 / KCTC 52180 / NS114)</name>
    <dbReference type="NCBI Taxonomy" id="471854"/>
    <lineage>
        <taxon>Bacteria</taxon>
        <taxon>Pseudomonadati</taxon>
        <taxon>Bacteroidota</taxon>
        <taxon>Cytophagia</taxon>
        <taxon>Cytophagales</taxon>
        <taxon>Spirosomataceae</taxon>
        <taxon>Dyadobacter</taxon>
    </lineage>
</organism>
<dbReference type="KEGG" id="dfe:Dfer_0127"/>
<dbReference type="Proteomes" id="UP000002011">
    <property type="component" value="Chromosome"/>
</dbReference>
<protein>
    <submittedName>
        <fullName evidence="1">Uncharacterized protein</fullName>
    </submittedName>
</protein>
<keyword evidence="2" id="KW-1185">Reference proteome</keyword>
<accession>C6VVU2</accession>
<evidence type="ECO:0000313" key="1">
    <source>
        <dbReference type="EMBL" id="ACT91398.1"/>
    </source>
</evidence>
<sequence>MALENQHVPEWQVKAIVTSLLEEAEQNGRKFDI</sequence>
<dbReference type="EMBL" id="CP001619">
    <property type="protein sequence ID" value="ACT91398.1"/>
    <property type="molecule type" value="Genomic_DNA"/>
</dbReference>
<reference evidence="1 2" key="1">
    <citation type="journal article" date="2009" name="Stand. Genomic Sci.">
        <title>Complete genome sequence of Dyadobacter fermentans type strain (NS114).</title>
        <authorList>
            <person name="Lang E."/>
            <person name="Lapidus A."/>
            <person name="Chertkov O."/>
            <person name="Brettin T."/>
            <person name="Detter J.C."/>
            <person name="Han C."/>
            <person name="Copeland A."/>
            <person name="Glavina Del Rio T."/>
            <person name="Nolan M."/>
            <person name="Chen F."/>
            <person name="Lucas S."/>
            <person name="Tice H."/>
            <person name="Cheng J.F."/>
            <person name="Land M."/>
            <person name="Hauser L."/>
            <person name="Chang Y.J."/>
            <person name="Jeffries C.D."/>
            <person name="Kopitz M."/>
            <person name="Bruce D."/>
            <person name="Goodwin L."/>
            <person name="Pitluck S."/>
            <person name="Ovchinnikova G."/>
            <person name="Pati A."/>
            <person name="Ivanova N."/>
            <person name="Mavrommatis K."/>
            <person name="Chen A."/>
            <person name="Palaniappan K."/>
            <person name="Chain P."/>
            <person name="Bristow J."/>
            <person name="Eisen J.A."/>
            <person name="Markowitz V."/>
            <person name="Hugenholtz P."/>
            <person name="Goker M."/>
            <person name="Rohde M."/>
            <person name="Kyrpides N.C."/>
            <person name="Klenk H.P."/>
        </authorList>
    </citation>
    <scope>NUCLEOTIDE SEQUENCE [LARGE SCALE GENOMIC DNA]</scope>
    <source>
        <strain evidence="2">ATCC 700827 / DSM 18053 / CIP 107007 / KCTC 52180 / NS114</strain>
    </source>
</reference>
<gene>
    <name evidence="1" type="ordered locus">Dfer_0127</name>
</gene>
<evidence type="ECO:0000313" key="2">
    <source>
        <dbReference type="Proteomes" id="UP000002011"/>
    </source>
</evidence>
<dbReference type="AlphaFoldDB" id="C6VVU2"/>
<dbReference type="HOGENOM" id="CLU_3381604_0_0_10"/>
<proteinExistence type="predicted"/>
<name>C6VVU2_DYAFD</name>